<organism evidence="1 2">
    <name type="scientific">Cylicostephanus goldi</name>
    <name type="common">Nematode worm</name>
    <dbReference type="NCBI Taxonomy" id="71465"/>
    <lineage>
        <taxon>Eukaryota</taxon>
        <taxon>Metazoa</taxon>
        <taxon>Ecdysozoa</taxon>
        <taxon>Nematoda</taxon>
        <taxon>Chromadorea</taxon>
        <taxon>Rhabditida</taxon>
        <taxon>Rhabditina</taxon>
        <taxon>Rhabditomorpha</taxon>
        <taxon>Strongyloidea</taxon>
        <taxon>Strongylidae</taxon>
        <taxon>Cylicostephanus</taxon>
    </lineage>
</organism>
<reference evidence="1 2" key="1">
    <citation type="submission" date="2018-11" db="EMBL/GenBank/DDBJ databases">
        <authorList>
            <consortium name="Pathogen Informatics"/>
        </authorList>
    </citation>
    <scope>NUCLEOTIDE SEQUENCE [LARGE SCALE GENOMIC DNA]</scope>
</reference>
<keyword evidence="2" id="KW-1185">Reference proteome</keyword>
<dbReference type="Proteomes" id="UP000271889">
    <property type="component" value="Unassembled WGS sequence"/>
</dbReference>
<evidence type="ECO:0000313" key="2">
    <source>
        <dbReference type="Proteomes" id="UP000271889"/>
    </source>
</evidence>
<evidence type="ECO:0000313" key="1">
    <source>
        <dbReference type="EMBL" id="VDN38041.1"/>
    </source>
</evidence>
<proteinExistence type="predicted"/>
<sequence>MKFVDSKRRSTERLMNGTDAKTFASYTSIGNGFLTTKLKIDENKALRSQRSAI</sequence>
<dbReference type="EMBL" id="UYRV01133433">
    <property type="protein sequence ID" value="VDN38041.1"/>
    <property type="molecule type" value="Genomic_DNA"/>
</dbReference>
<gene>
    <name evidence="1" type="ORF">CGOC_LOCUS13622</name>
</gene>
<protein>
    <submittedName>
        <fullName evidence="1">Uncharacterized protein</fullName>
    </submittedName>
</protein>
<name>A0A3P7P5W8_CYLGO</name>
<accession>A0A3P7P5W8</accession>
<dbReference type="AlphaFoldDB" id="A0A3P7P5W8"/>